<dbReference type="Pfam" id="PF02720">
    <property type="entry name" value="DUF222"/>
    <property type="match status" value="1"/>
</dbReference>
<accession>A0A542YPS1</accession>
<protein>
    <submittedName>
        <fullName evidence="2">Uncharacterized protein DUF222</fullName>
    </submittedName>
</protein>
<proteinExistence type="predicted"/>
<reference evidence="2 3" key="1">
    <citation type="submission" date="2019-06" db="EMBL/GenBank/DDBJ databases">
        <title>Sequencing the genomes of 1000 actinobacteria strains.</title>
        <authorList>
            <person name="Klenk H.-P."/>
        </authorList>
    </citation>
    <scope>NUCLEOTIDE SEQUENCE [LARGE SCALE GENOMIC DNA]</scope>
    <source>
        <strain evidence="2 3">DSM 12335</strain>
    </source>
</reference>
<name>A0A542YPS1_9MICO</name>
<dbReference type="InterPro" id="IPR003615">
    <property type="entry name" value="HNH_nuc"/>
</dbReference>
<dbReference type="Gene3D" id="1.10.30.50">
    <property type="match status" value="1"/>
</dbReference>
<dbReference type="InterPro" id="IPR003870">
    <property type="entry name" value="DUF222"/>
</dbReference>
<dbReference type="Proteomes" id="UP000319516">
    <property type="component" value="Unassembled WGS sequence"/>
</dbReference>
<evidence type="ECO:0000313" key="3">
    <source>
        <dbReference type="Proteomes" id="UP000319516"/>
    </source>
</evidence>
<evidence type="ECO:0000313" key="2">
    <source>
        <dbReference type="EMBL" id="TQL50100.1"/>
    </source>
</evidence>
<sequence>MEGSTTTTPSDRPVAVGELEALLRRLAHPAPDLDDMGRIDQIEVLERLKGACAGAQARLAVDYATSRRDDMRHRGVSTRDAQRSIGAEVALARRESPARGRGHLRLAQALIADMPTTHRALLDGRITEFAAGLVVRATAGLSPADRAAVDARLADSLVTVSETKLEATARALAYELDPEAFVARARKAATDRRVTIRPAPDVMSYVTALLPVEEGVACYAALTQQADALRRSGDERTRGQIAADTFVERVTGRSPATGVDVEVQVVMTDRSLFAGAETSGRIPGFGPIPAELARDLARRGTTRPEVPDDPLREVARAWIRRVFLAPEDASVRDLDSGRRAFDGRLRRLVVARDQVCRTPWCGAPVRHADHVVPVSGAGRTTTRNGQGLCEACNYIKETLGWSSQVVRQPDGRDVVETTTPTGHLYRSAAPPCLDSMTDLPTDWAAARDGPADTPEADLRAAVEAWQRLVEEYRDEEAGAADPYDLEDDVMAALWADAGGDDEDGLAG</sequence>
<gene>
    <name evidence="2" type="ORF">FB467_1202</name>
</gene>
<dbReference type="AlphaFoldDB" id="A0A542YPS1"/>
<dbReference type="CDD" id="cd00085">
    <property type="entry name" value="HNHc"/>
    <property type="match status" value="1"/>
</dbReference>
<evidence type="ECO:0000259" key="1">
    <source>
        <dbReference type="SMART" id="SM00507"/>
    </source>
</evidence>
<dbReference type="SMART" id="SM00507">
    <property type="entry name" value="HNHc"/>
    <property type="match status" value="1"/>
</dbReference>
<dbReference type="RefSeq" id="WP_170230588.1">
    <property type="nucleotide sequence ID" value="NZ_BAAAIK010000004.1"/>
</dbReference>
<organism evidence="2 3">
    <name type="scientific">Ornithinicoccus hortensis</name>
    <dbReference type="NCBI Taxonomy" id="82346"/>
    <lineage>
        <taxon>Bacteria</taxon>
        <taxon>Bacillati</taxon>
        <taxon>Actinomycetota</taxon>
        <taxon>Actinomycetes</taxon>
        <taxon>Micrococcales</taxon>
        <taxon>Intrasporangiaceae</taxon>
        <taxon>Ornithinicoccus</taxon>
    </lineage>
</organism>
<feature type="domain" description="HNH nuclease" evidence="1">
    <location>
        <begin position="344"/>
        <end position="394"/>
    </location>
</feature>
<keyword evidence="3" id="KW-1185">Reference proteome</keyword>
<dbReference type="EMBL" id="VFOP01000001">
    <property type="protein sequence ID" value="TQL50100.1"/>
    <property type="molecule type" value="Genomic_DNA"/>
</dbReference>
<comment type="caution">
    <text evidence="2">The sequence shown here is derived from an EMBL/GenBank/DDBJ whole genome shotgun (WGS) entry which is preliminary data.</text>
</comment>